<evidence type="ECO:0000256" key="1">
    <source>
        <dbReference type="SAM" id="Phobius"/>
    </source>
</evidence>
<keyword evidence="1" id="KW-1133">Transmembrane helix</keyword>
<feature type="transmembrane region" description="Helical" evidence="1">
    <location>
        <begin position="62"/>
        <end position="82"/>
    </location>
</feature>
<sequence>MSLAWPFGLERNVLPLPRCRAPRPSRFNKDAFWGAKNFHPANPTSQLKKAKKSKGGVDPNDLAMGIVMALLFGLAWLGIQIYEILSPFLAWIASYF</sequence>
<dbReference type="EMBL" id="WISZ01000004">
    <property type="protein sequence ID" value="MQX06769.1"/>
    <property type="molecule type" value="Genomic_DNA"/>
</dbReference>
<evidence type="ECO:0000313" key="3">
    <source>
        <dbReference type="Proteomes" id="UP000466694"/>
    </source>
</evidence>
<evidence type="ECO:0000313" key="2">
    <source>
        <dbReference type="EMBL" id="MQX06769.1"/>
    </source>
</evidence>
<proteinExistence type="predicted"/>
<keyword evidence="1" id="KW-0812">Transmembrane</keyword>
<accession>A0A844A109</accession>
<organism evidence="2 3">
    <name type="scientific">Rhizobium fredii</name>
    <name type="common">Sinorhizobium fredii</name>
    <dbReference type="NCBI Taxonomy" id="380"/>
    <lineage>
        <taxon>Bacteria</taxon>
        <taxon>Pseudomonadati</taxon>
        <taxon>Pseudomonadota</taxon>
        <taxon>Alphaproteobacteria</taxon>
        <taxon>Hyphomicrobiales</taxon>
        <taxon>Rhizobiaceae</taxon>
        <taxon>Sinorhizobium/Ensifer group</taxon>
        <taxon>Sinorhizobium</taxon>
    </lineage>
</organism>
<dbReference type="RefSeq" id="WP_141322240.1">
    <property type="nucleotide sequence ID" value="NZ_BJNI01000062.1"/>
</dbReference>
<name>A0A844A109_RHIFR</name>
<dbReference type="Proteomes" id="UP000466694">
    <property type="component" value="Unassembled WGS sequence"/>
</dbReference>
<comment type="caution">
    <text evidence="2">The sequence shown here is derived from an EMBL/GenBank/DDBJ whole genome shotgun (WGS) entry which is preliminary data.</text>
</comment>
<gene>
    <name evidence="2" type="ORF">GHK48_00055</name>
</gene>
<dbReference type="AlphaFoldDB" id="A0A844A109"/>
<keyword evidence="1" id="KW-0472">Membrane</keyword>
<protein>
    <submittedName>
        <fullName evidence="2">Uncharacterized protein</fullName>
    </submittedName>
</protein>
<reference evidence="2 3" key="1">
    <citation type="journal article" date="2013" name="Genome Biol.">
        <title>Comparative genomics of the core and accessory genomes of 48 Sinorhizobium strains comprising five genospecies.</title>
        <authorList>
            <person name="Sugawara M."/>
            <person name="Epstein B."/>
            <person name="Badgley B.D."/>
            <person name="Unno T."/>
            <person name="Xu L."/>
            <person name="Reese J."/>
            <person name="Gyaneshwar P."/>
            <person name="Denny R."/>
            <person name="Mudge J."/>
            <person name="Bharti A.K."/>
            <person name="Farmer A.D."/>
            <person name="May G.D."/>
            <person name="Woodward J.E."/>
            <person name="Medigue C."/>
            <person name="Vallenet D."/>
            <person name="Lajus A."/>
            <person name="Rouy Z."/>
            <person name="Martinez-Vaz B."/>
            <person name="Tiffin P."/>
            <person name="Young N.D."/>
            <person name="Sadowsky M.J."/>
        </authorList>
    </citation>
    <scope>NUCLEOTIDE SEQUENCE [LARGE SCALE GENOMIC DNA]</scope>
    <source>
        <strain evidence="2 3">USDA205</strain>
    </source>
</reference>